<sequence>MGLFHVSFDVVFYFQYPCSVPWPLCYLFSVSGLFPLVANPGSTVGIVYFLRHFTFHPNAFGFTGTHGLYQPPTLPHPTPSPFFILRPFIKTWPHPLPRPSFLYPWALAPSPLLPLSPATPFVHSFAPTNLTACPYYDLLFTTIPYLLLLVS</sequence>
<protein>
    <submittedName>
        <fullName evidence="1">Uncharacterized protein</fullName>
    </submittedName>
</protein>
<dbReference type="EMBL" id="QPFP01000086">
    <property type="protein sequence ID" value="TEB22770.1"/>
    <property type="molecule type" value="Genomic_DNA"/>
</dbReference>
<evidence type="ECO:0000313" key="2">
    <source>
        <dbReference type="Proteomes" id="UP000298030"/>
    </source>
</evidence>
<comment type="caution">
    <text evidence="1">The sequence shown here is derived from an EMBL/GenBank/DDBJ whole genome shotgun (WGS) entry which is preliminary data.</text>
</comment>
<dbReference type="AlphaFoldDB" id="A0A4Y7SLM0"/>
<keyword evidence="2" id="KW-1185">Reference proteome</keyword>
<dbReference type="Proteomes" id="UP000298030">
    <property type="component" value="Unassembled WGS sequence"/>
</dbReference>
<organism evidence="1 2">
    <name type="scientific">Coprinellus micaceus</name>
    <name type="common">Glistening ink-cap mushroom</name>
    <name type="synonym">Coprinus micaceus</name>
    <dbReference type="NCBI Taxonomy" id="71717"/>
    <lineage>
        <taxon>Eukaryota</taxon>
        <taxon>Fungi</taxon>
        <taxon>Dikarya</taxon>
        <taxon>Basidiomycota</taxon>
        <taxon>Agaricomycotina</taxon>
        <taxon>Agaricomycetes</taxon>
        <taxon>Agaricomycetidae</taxon>
        <taxon>Agaricales</taxon>
        <taxon>Agaricineae</taxon>
        <taxon>Psathyrellaceae</taxon>
        <taxon>Coprinellus</taxon>
    </lineage>
</organism>
<gene>
    <name evidence="1" type="ORF">FA13DRAFT_1472482</name>
</gene>
<proteinExistence type="predicted"/>
<reference evidence="1 2" key="1">
    <citation type="journal article" date="2019" name="Nat. Ecol. Evol.">
        <title>Megaphylogeny resolves global patterns of mushroom evolution.</title>
        <authorList>
            <person name="Varga T."/>
            <person name="Krizsan K."/>
            <person name="Foldi C."/>
            <person name="Dima B."/>
            <person name="Sanchez-Garcia M."/>
            <person name="Sanchez-Ramirez S."/>
            <person name="Szollosi G.J."/>
            <person name="Szarkandi J.G."/>
            <person name="Papp V."/>
            <person name="Albert L."/>
            <person name="Andreopoulos W."/>
            <person name="Angelini C."/>
            <person name="Antonin V."/>
            <person name="Barry K.W."/>
            <person name="Bougher N.L."/>
            <person name="Buchanan P."/>
            <person name="Buyck B."/>
            <person name="Bense V."/>
            <person name="Catcheside P."/>
            <person name="Chovatia M."/>
            <person name="Cooper J."/>
            <person name="Damon W."/>
            <person name="Desjardin D."/>
            <person name="Finy P."/>
            <person name="Geml J."/>
            <person name="Haridas S."/>
            <person name="Hughes K."/>
            <person name="Justo A."/>
            <person name="Karasinski D."/>
            <person name="Kautmanova I."/>
            <person name="Kiss B."/>
            <person name="Kocsube S."/>
            <person name="Kotiranta H."/>
            <person name="LaButti K.M."/>
            <person name="Lechner B.E."/>
            <person name="Liimatainen K."/>
            <person name="Lipzen A."/>
            <person name="Lukacs Z."/>
            <person name="Mihaltcheva S."/>
            <person name="Morgado L.N."/>
            <person name="Niskanen T."/>
            <person name="Noordeloos M.E."/>
            <person name="Ohm R.A."/>
            <person name="Ortiz-Santana B."/>
            <person name="Ovrebo C."/>
            <person name="Racz N."/>
            <person name="Riley R."/>
            <person name="Savchenko A."/>
            <person name="Shiryaev A."/>
            <person name="Soop K."/>
            <person name="Spirin V."/>
            <person name="Szebenyi C."/>
            <person name="Tomsovsky M."/>
            <person name="Tulloss R.E."/>
            <person name="Uehling J."/>
            <person name="Grigoriev I.V."/>
            <person name="Vagvolgyi C."/>
            <person name="Papp T."/>
            <person name="Martin F.M."/>
            <person name="Miettinen O."/>
            <person name="Hibbett D.S."/>
            <person name="Nagy L.G."/>
        </authorList>
    </citation>
    <scope>NUCLEOTIDE SEQUENCE [LARGE SCALE GENOMIC DNA]</scope>
    <source>
        <strain evidence="1 2">FP101781</strain>
    </source>
</reference>
<evidence type="ECO:0000313" key="1">
    <source>
        <dbReference type="EMBL" id="TEB22770.1"/>
    </source>
</evidence>
<name>A0A4Y7SLM0_COPMI</name>
<accession>A0A4Y7SLM0</accession>